<evidence type="ECO:0000256" key="1">
    <source>
        <dbReference type="SAM" id="MobiDB-lite"/>
    </source>
</evidence>
<gene>
    <name evidence="2" type="ORF">CONLIGDRAFT_678013</name>
</gene>
<reference evidence="2 3" key="1">
    <citation type="submission" date="2016-10" db="EMBL/GenBank/DDBJ databases">
        <title>Draft genome sequence of Coniochaeta ligniaria NRRL30616, a lignocellulolytic fungus for bioabatement of inhibitors in plant biomass hydrolysates.</title>
        <authorList>
            <consortium name="DOE Joint Genome Institute"/>
            <person name="Jimenez D.J."/>
            <person name="Hector R.E."/>
            <person name="Riley R."/>
            <person name="Sun H."/>
            <person name="Grigoriev I.V."/>
            <person name="Van Elsas J.D."/>
            <person name="Nichols N.N."/>
        </authorList>
    </citation>
    <scope>NUCLEOTIDE SEQUENCE [LARGE SCALE GENOMIC DNA]</scope>
    <source>
        <strain evidence="2 3">NRRL 30616</strain>
    </source>
</reference>
<proteinExistence type="predicted"/>
<evidence type="ECO:0000313" key="2">
    <source>
        <dbReference type="EMBL" id="OIW31538.1"/>
    </source>
</evidence>
<dbReference type="AlphaFoldDB" id="A0A1J7JUW5"/>
<name>A0A1J7JUW5_9PEZI</name>
<dbReference type="EMBL" id="KV875095">
    <property type="protein sequence ID" value="OIW31538.1"/>
    <property type="molecule type" value="Genomic_DNA"/>
</dbReference>
<protein>
    <submittedName>
        <fullName evidence="2">Uncharacterized protein</fullName>
    </submittedName>
</protein>
<feature type="compositionally biased region" description="Basic and acidic residues" evidence="1">
    <location>
        <begin position="420"/>
        <end position="431"/>
    </location>
</feature>
<keyword evidence="3" id="KW-1185">Reference proteome</keyword>
<organism evidence="2 3">
    <name type="scientific">Coniochaeta ligniaria NRRL 30616</name>
    <dbReference type="NCBI Taxonomy" id="1408157"/>
    <lineage>
        <taxon>Eukaryota</taxon>
        <taxon>Fungi</taxon>
        <taxon>Dikarya</taxon>
        <taxon>Ascomycota</taxon>
        <taxon>Pezizomycotina</taxon>
        <taxon>Sordariomycetes</taxon>
        <taxon>Sordariomycetidae</taxon>
        <taxon>Coniochaetales</taxon>
        <taxon>Coniochaetaceae</taxon>
        <taxon>Coniochaeta</taxon>
    </lineage>
</organism>
<evidence type="ECO:0000313" key="3">
    <source>
        <dbReference type="Proteomes" id="UP000182658"/>
    </source>
</evidence>
<dbReference type="InParanoid" id="A0A1J7JUW5"/>
<feature type="region of interest" description="Disordered" evidence="1">
    <location>
        <begin position="406"/>
        <end position="434"/>
    </location>
</feature>
<accession>A0A1J7JUW5</accession>
<dbReference type="Proteomes" id="UP000182658">
    <property type="component" value="Unassembled WGS sequence"/>
</dbReference>
<sequence>MDVRDPPSRDMPTNLNITVNANDGSTSNIDLNINTGNNTTTATRADRGADNLDVVNRIDDGREINRRPDENAMDRMDDELNRLVNERNLLNFHLNALRAQVNALRARQGRNEPPPYAAQHHQHAMHPNPQPVIQPNPHPFRLPEHFYRVQTRESPTIRHKDGTLESRMRYDAVDDVSHFSLDPVGHGPQSVPEWLYKIDTAALRLGTIELDIINTPTARPSHVKLPVWTGYDGCVFLSLSDARHSLGVSPRLDDAVDWARLCMFRGRRDVYILRISTAGLQPGYLYLDAPNSMIQLPIWSNDLTLAHHNDISPSAPSLTLWGAEPDVHIGDWEPYDHIGDRTWEPYDHTSHVLGLLGLPAVPDGGARDDTEDLIAATESLTISADNRVAASQPRDNIEDLKMLDRTRAGETTPRCPSGRMGEKEGSDKDLLSEGSQQAIRRLSEITGRGRNKKNCSTCQVEETARSIELRTRSMAD</sequence>